<dbReference type="AlphaFoldDB" id="A0A2X0S6W9"/>
<dbReference type="RefSeq" id="WP_120487803.1">
    <property type="nucleotide sequence ID" value="NZ_OUNC01000013.1"/>
</dbReference>
<dbReference type="Proteomes" id="UP000270190">
    <property type="component" value="Unassembled WGS sequence"/>
</dbReference>
<dbReference type="InterPro" id="IPR006450">
    <property type="entry name" value="Phage_HK97_gp6-like"/>
</dbReference>
<dbReference type="Gene3D" id="1.10.3230.30">
    <property type="entry name" value="Phage gp6-like head-tail connector protein"/>
    <property type="match status" value="1"/>
</dbReference>
<dbReference type="NCBIfam" id="TIGR01560">
    <property type="entry name" value="put_DNA_pack"/>
    <property type="match status" value="1"/>
</dbReference>
<sequence length="89" mass="10446">MDIEDLKNYLRIDHTIDDSLLEMLKETAKAYILGTLEVTEIDDKRFEYAICLLVSHWYEFRRATSESALNDIPFGIIPLIQQLRGVERE</sequence>
<accession>A0A2X0S6W9</accession>
<name>A0A2X0S6W9_BROTH</name>
<organism evidence="1 2">
    <name type="scientific">Brochothrix thermosphacta</name>
    <name type="common">Microbacterium thermosphactum</name>
    <dbReference type="NCBI Taxonomy" id="2756"/>
    <lineage>
        <taxon>Bacteria</taxon>
        <taxon>Bacillati</taxon>
        <taxon>Bacillota</taxon>
        <taxon>Bacilli</taxon>
        <taxon>Bacillales</taxon>
        <taxon>Listeriaceae</taxon>
        <taxon>Brochothrix</taxon>
    </lineage>
</organism>
<proteinExistence type="predicted"/>
<protein>
    <submittedName>
        <fullName evidence="1">DNA packaging protein</fullName>
    </submittedName>
</protein>
<reference evidence="2" key="1">
    <citation type="submission" date="2018-04" db="EMBL/GenBank/DDBJ databases">
        <authorList>
            <person name="Illikoud N."/>
        </authorList>
    </citation>
    <scope>NUCLEOTIDE SEQUENCE [LARGE SCALE GENOMIC DNA]</scope>
</reference>
<dbReference type="InterPro" id="IPR021146">
    <property type="entry name" value="Phage_gp6-like_head-tail"/>
</dbReference>
<evidence type="ECO:0000313" key="1">
    <source>
        <dbReference type="EMBL" id="SPP28462.1"/>
    </source>
</evidence>
<dbReference type="Pfam" id="PF05135">
    <property type="entry name" value="Phage_connect_1"/>
    <property type="match status" value="1"/>
</dbReference>
<evidence type="ECO:0000313" key="2">
    <source>
        <dbReference type="Proteomes" id="UP000270190"/>
    </source>
</evidence>
<dbReference type="CDD" id="cd08054">
    <property type="entry name" value="gp6"/>
    <property type="match status" value="1"/>
</dbReference>
<gene>
    <name evidence="1" type="ORF">BTBSAS_200049</name>
</gene>
<dbReference type="EMBL" id="OUNC01000013">
    <property type="protein sequence ID" value="SPP28462.1"/>
    <property type="molecule type" value="Genomic_DNA"/>
</dbReference>